<name>A0A517TU54_9BACT</name>
<evidence type="ECO:0000313" key="4">
    <source>
        <dbReference type="EMBL" id="QDT74190.1"/>
    </source>
</evidence>
<evidence type="ECO:0000256" key="1">
    <source>
        <dbReference type="SAM" id="MobiDB-lite"/>
    </source>
</evidence>
<feature type="compositionally biased region" description="Polar residues" evidence="1">
    <location>
        <begin position="74"/>
        <end position="83"/>
    </location>
</feature>
<dbReference type="EMBL" id="CP036339">
    <property type="protein sequence ID" value="QDT71895.1"/>
    <property type="molecule type" value="Genomic_DNA"/>
</dbReference>
<dbReference type="SUPFAM" id="SSF46689">
    <property type="entry name" value="Homeodomain-like"/>
    <property type="match status" value="1"/>
</dbReference>
<dbReference type="KEGG" id="llh:I41_23050"/>
<accession>A0A517TU54</accession>
<evidence type="ECO:0000313" key="2">
    <source>
        <dbReference type="EMBL" id="QDT71895.1"/>
    </source>
</evidence>
<sequence length="159" mass="18222">MEVEPRPTLDDLKQLERAEKDARASKRLREVILATEGWTASAMAMGLSGRVCQEWVYRFNENGLAGLEDHRGRQPSSPLTPDQEQPIRQRIEAGPTAQDGVCSLRGADVRRFLQHELGLIRWTVTHDRWRSISPRPLPVTWHFSARNSSSTENQRTPRR</sequence>
<dbReference type="EMBL" id="CP036339">
    <property type="protein sequence ID" value="QDT74190.1"/>
    <property type="molecule type" value="Genomic_DNA"/>
</dbReference>
<dbReference type="KEGG" id="llh:I41_33850"/>
<proteinExistence type="predicted"/>
<dbReference type="KEGG" id="llh:I41_10560"/>
<dbReference type="OrthoDB" id="286470at2"/>
<dbReference type="InterPro" id="IPR009057">
    <property type="entry name" value="Homeodomain-like_sf"/>
</dbReference>
<organism evidence="2 5">
    <name type="scientific">Lacipirellula limnantheis</name>
    <dbReference type="NCBI Taxonomy" id="2528024"/>
    <lineage>
        <taxon>Bacteria</taxon>
        <taxon>Pseudomonadati</taxon>
        <taxon>Planctomycetota</taxon>
        <taxon>Planctomycetia</taxon>
        <taxon>Pirellulales</taxon>
        <taxon>Lacipirellulaceae</taxon>
        <taxon>Lacipirellula</taxon>
    </lineage>
</organism>
<keyword evidence="5" id="KW-1185">Reference proteome</keyword>
<protein>
    <submittedName>
        <fullName evidence="2">Uncharacterized protein</fullName>
    </submittedName>
</protein>
<dbReference type="AlphaFoldDB" id="A0A517TU54"/>
<dbReference type="EMBL" id="CP036339">
    <property type="protein sequence ID" value="QDT73116.1"/>
    <property type="molecule type" value="Genomic_DNA"/>
</dbReference>
<dbReference type="RefSeq" id="WP_145431511.1">
    <property type="nucleotide sequence ID" value="NZ_CP036339.1"/>
</dbReference>
<feature type="region of interest" description="Disordered" evidence="1">
    <location>
        <begin position="66"/>
        <end position="85"/>
    </location>
</feature>
<evidence type="ECO:0000313" key="5">
    <source>
        <dbReference type="Proteomes" id="UP000317909"/>
    </source>
</evidence>
<reference evidence="2 5" key="1">
    <citation type="submission" date="2019-02" db="EMBL/GenBank/DDBJ databases">
        <title>Deep-cultivation of Planctomycetes and their phenomic and genomic characterization uncovers novel biology.</title>
        <authorList>
            <person name="Wiegand S."/>
            <person name="Jogler M."/>
            <person name="Boedeker C."/>
            <person name="Pinto D."/>
            <person name="Vollmers J."/>
            <person name="Rivas-Marin E."/>
            <person name="Kohn T."/>
            <person name="Peeters S.H."/>
            <person name="Heuer A."/>
            <person name="Rast P."/>
            <person name="Oberbeckmann S."/>
            <person name="Bunk B."/>
            <person name="Jeske O."/>
            <person name="Meyerdierks A."/>
            <person name="Storesund J.E."/>
            <person name="Kallscheuer N."/>
            <person name="Luecker S."/>
            <person name="Lage O.M."/>
            <person name="Pohl T."/>
            <person name="Merkel B.J."/>
            <person name="Hornburger P."/>
            <person name="Mueller R.-W."/>
            <person name="Bruemmer F."/>
            <person name="Labrenz M."/>
            <person name="Spormann A.M."/>
            <person name="Op den Camp H."/>
            <person name="Overmann J."/>
            <person name="Amann R."/>
            <person name="Jetten M.S.M."/>
            <person name="Mascher T."/>
            <person name="Medema M.H."/>
            <person name="Devos D.P."/>
            <person name="Kaster A.-K."/>
            <person name="Ovreas L."/>
            <person name="Rohde M."/>
            <person name="Galperin M.Y."/>
            <person name="Jogler C."/>
        </authorList>
    </citation>
    <scope>NUCLEOTIDE SEQUENCE [LARGE SCALE GENOMIC DNA]</scope>
    <source>
        <strain evidence="2 5">I41</strain>
    </source>
</reference>
<evidence type="ECO:0000313" key="3">
    <source>
        <dbReference type="EMBL" id="QDT73116.1"/>
    </source>
</evidence>
<dbReference type="Proteomes" id="UP000317909">
    <property type="component" value="Chromosome"/>
</dbReference>
<gene>
    <name evidence="2" type="ORF">I41_10560</name>
    <name evidence="3" type="ORF">I41_23050</name>
    <name evidence="4" type="ORF">I41_33850</name>
</gene>